<dbReference type="InterPro" id="IPR007922">
    <property type="entry name" value="DciA-like"/>
</dbReference>
<dbReference type="OrthoDB" id="9796545at2"/>
<sequence length="96" mass="10863">MFKRKVHSLADVLGKTLREGGLETPLLQKRLVDAWDTVAGPTVSRYTGEKYIRNQTLCVKITNPALRQDLSMMRSQLVRRLNDSVGAYVIADVKIF</sequence>
<organism evidence="1 2">
    <name type="scientific">Prevotella brunnea</name>
    <dbReference type="NCBI Taxonomy" id="2508867"/>
    <lineage>
        <taxon>Bacteria</taxon>
        <taxon>Pseudomonadati</taxon>
        <taxon>Bacteroidota</taxon>
        <taxon>Bacteroidia</taxon>
        <taxon>Bacteroidales</taxon>
        <taxon>Prevotellaceae</taxon>
        <taxon>Prevotella</taxon>
    </lineage>
</organism>
<dbReference type="AlphaFoldDB" id="A0A5C8GJ75"/>
<dbReference type="RefSeq" id="WP_130829845.1">
    <property type="nucleotide sequence ID" value="NZ_SDIK01000047.1"/>
</dbReference>
<protein>
    <submittedName>
        <fullName evidence="1">DUF721 domain-containing protein</fullName>
    </submittedName>
</protein>
<accession>A0A5C8GJ75</accession>
<proteinExistence type="predicted"/>
<dbReference type="PANTHER" id="PTHR36456:SF1">
    <property type="entry name" value="UPF0232 PROTEIN SCO3875"/>
    <property type="match status" value="1"/>
</dbReference>
<dbReference type="EMBL" id="SDIK01000047">
    <property type="protein sequence ID" value="TXJ62011.1"/>
    <property type="molecule type" value="Genomic_DNA"/>
</dbReference>
<comment type="caution">
    <text evidence="1">The sequence shown here is derived from an EMBL/GenBank/DDBJ whole genome shotgun (WGS) entry which is preliminary data.</text>
</comment>
<dbReference type="Proteomes" id="UP000321612">
    <property type="component" value="Unassembled WGS sequence"/>
</dbReference>
<evidence type="ECO:0000313" key="1">
    <source>
        <dbReference type="EMBL" id="TXJ62011.1"/>
    </source>
</evidence>
<reference evidence="2" key="1">
    <citation type="submission" date="2019-05" db="EMBL/GenBank/DDBJ databases">
        <title>Prevotella brunnea sp. nov., isolated from a wound of a patient.</title>
        <authorList>
            <person name="Buhl M."/>
        </authorList>
    </citation>
    <scope>NUCLEOTIDE SEQUENCE [LARGE SCALE GENOMIC DNA]</scope>
    <source>
        <strain evidence="2">A2672</strain>
    </source>
</reference>
<evidence type="ECO:0000313" key="2">
    <source>
        <dbReference type="Proteomes" id="UP000321612"/>
    </source>
</evidence>
<dbReference type="PANTHER" id="PTHR36456">
    <property type="entry name" value="UPF0232 PROTEIN SCO3875"/>
    <property type="match status" value="1"/>
</dbReference>
<dbReference type="Pfam" id="PF05258">
    <property type="entry name" value="DciA"/>
    <property type="match status" value="1"/>
</dbReference>
<gene>
    <name evidence="1" type="ORF">ETF27_06455</name>
</gene>
<name>A0A5C8GJ75_9BACT</name>
<keyword evidence="2" id="KW-1185">Reference proteome</keyword>